<reference evidence="2 3" key="1">
    <citation type="submission" date="2018-06" db="EMBL/GenBank/DDBJ databases">
        <title>Genomic Encyclopedia of Type Strains, Phase IV (KMG-IV): sequencing the most valuable type-strain genomes for metagenomic binning, comparative biology and taxonomic classification.</title>
        <authorList>
            <person name="Goeker M."/>
        </authorList>
    </citation>
    <scope>NUCLEOTIDE SEQUENCE [LARGE SCALE GENOMIC DNA]</scope>
    <source>
        <strain evidence="2 3">DSM 24875</strain>
    </source>
</reference>
<feature type="domain" description="Helix-turn-helix" evidence="1">
    <location>
        <begin position="7"/>
        <end position="54"/>
    </location>
</feature>
<name>A0A366EM39_9HYPH</name>
<protein>
    <submittedName>
        <fullName evidence="2">Helix-turn-helix protein</fullName>
    </submittedName>
</protein>
<dbReference type="Proteomes" id="UP000253529">
    <property type="component" value="Unassembled WGS sequence"/>
</dbReference>
<organism evidence="2 3">
    <name type="scientific">Roseiarcus fermentans</name>
    <dbReference type="NCBI Taxonomy" id="1473586"/>
    <lineage>
        <taxon>Bacteria</taxon>
        <taxon>Pseudomonadati</taxon>
        <taxon>Pseudomonadota</taxon>
        <taxon>Alphaproteobacteria</taxon>
        <taxon>Hyphomicrobiales</taxon>
        <taxon>Roseiarcaceae</taxon>
        <taxon>Roseiarcus</taxon>
    </lineage>
</organism>
<dbReference type="InterPro" id="IPR009061">
    <property type="entry name" value="DNA-bd_dom_put_sf"/>
</dbReference>
<dbReference type="InterPro" id="IPR041657">
    <property type="entry name" value="HTH_17"/>
</dbReference>
<dbReference type="EMBL" id="QNRK01000044">
    <property type="protein sequence ID" value="RBP03448.1"/>
    <property type="molecule type" value="Genomic_DNA"/>
</dbReference>
<evidence type="ECO:0000313" key="3">
    <source>
        <dbReference type="Proteomes" id="UP000253529"/>
    </source>
</evidence>
<dbReference type="AlphaFoldDB" id="A0A366EM39"/>
<accession>A0A366EM39</accession>
<dbReference type="OrthoDB" id="7068969at2"/>
<dbReference type="SUPFAM" id="SSF46955">
    <property type="entry name" value="Putative DNA-binding domain"/>
    <property type="match status" value="1"/>
</dbReference>
<dbReference type="Pfam" id="PF12728">
    <property type="entry name" value="HTH_17"/>
    <property type="match status" value="1"/>
</dbReference>
<comment type="caution">
    <text evidence="2">The sequence shown here is derived from an EMBL/GenBank/DDBJ whole genome shotgun (WGS) entry which is preliminary data.</text>
</comment>
<evidence type="ECO:0000313" key="2">
    <source>
        <dbReference type="EMBL" id="RBP03448.1"/>
    </source>
</evidence>
<proteinExistence type="predicted"/>
<sequence>MAVLEPLLTEDDAARVLNVSKGTLRNWRSQGKGPPVSRIGSAVRYDPGQLREYVSVRTRFAIGREKIA</sequence>
<gene>
    <name evidence="2" type="ORF">DFR50_1443</name>
</gene>
<evidence type="ECO:0000259" key="1">
    <source>
        <dbReference type="Pfam" id="PF12728"/>
    </source>
</evidence>
<keyword evidence="3" id="KW-1185">Reference proteome</keyword>